<dbReference type="AlphaFoldDB" id="A0A099P6N3"/>
<evidence type="ECO:0000256" key="1">
    <source>
        <dbReference type="ARBA" id="ARBA00004115"/>
    </source>
</evidence>
<evidence type="ECO:0000256" key="8">
    <source>
        <dbReference type="PIRSR" id="PIRSR601580-3"/>
    </source>
</evidence>
<dbReference type="EMBL" id="JQFK01000001">
    <property type="protein sequence ID" value="KGK40585.1"/>
    <property type="molecule type" value="Genomic_DNA"/>
</dbReference>
<dbReference type="InterPro" id="IPR018124">
    <property type="entry name" value="Calret/calnex_CS"/>
</dbReference>
<dbReference type="InterPro" id="IPR001580">
    <property type="entry name" value="Calret/calnex"/>
</dbReference>
<dbReference type="GO" id="GO:0006457">
    <property type="term" value="P:protein folding"/>
    <property type="evidence" value="ECO:0007669"/>
    <property type="project" value="InterPro"/>
</dbReference>
<proteinExistence type="inferred from homology"/>
<dbReference type="HOGENOM" id="CLU_018224_1_2_1"/>
<evidence type="ECO:0000256" key="3">
    <source>
        <dbReference type="ARBA" id="ARBA00022692"/>
    </source>
</evidence>
<evidence type="ECO:0000256" key="6">
    <source>
        <dbReference type="ARBA" id="ARBA00023136"/>
    </source>
</evidence>
<evidence type="ECO:0000313" key="11">
    <source>
        <dbReference type="EMBL" id="KGK40585.1"/>
    </source>
</evidence>
<dbReference type="GO" id="GO:0005509">
    <property type="term" value="F:calcium ion binding"/>
    <property type="evidence" value="ECO:0007669"/>
    <property type="project" value="InterPro"/>
</dbReference>
<feature type="region of interest" description="Disordered" evidence="10">
    <location>
        <begin position="538"/>
        <end position="565"/>
    </location>
</feature>
<dbReference type="PANTHER" id="PTHR11073:SF1">
    <property type="entry name" value="CALNEXIN 14D-RELATED"/>
    <property type="match status" value="1"/>
</dbReference>
<dbReference type="InterPro" id="IPR013320">
    <property type="entry name" value="ConA-like_dom_sf"/>
</dbReference>
<dbReference type="SUPFAM" id="SSF49899">
    <property type="entry name" value="Concanavalin A-like lectins/glucanases"/>
    <property type="match status" value="2"/>
</dbReference>
<keyword evidence="4 9" id="KW-0256">Endoplasmic reticulum</keyword>
<keyword evidence="6 9" id="KW-0472">Membrane</keyword>
<sequence length="565" mass="64007">MKLGLGVIAVIAAIFITTVDASATLKYRPYKEPLSPDSFFEQFDSKSASRWIPSNARKVEDDQLSYVGEWAIEESIVLNGVRGDRGLVTKTEAALHAVSMKLPNVFDNTNNTLVLQYEVKLQNGLNCGGAYVKLLSQEGFDEDKFSDGTPYLIMFGPDRCGDQNKVHFIIKTWDDEKKELVEHQIKAPPMMKMVQLTSLYTLIVEPNQNFEIRINGEIVRSGNLLNSEDFDILPPKEIIDVNDVKPDDWVDEPLVEDRNATKPDDWDETEPYLIDDPNARIPEDWDEEAPDQIPDPNYIKPDDWDDEEDGIWEPRLIDNPACLNHGCGKWIRPKIKNPKYRGKWRRPLMENPNYIGEWEPRKIPNPDYKDDIVPSNLLPIGGIGFELWTMDKNILFDNIYLGHSIEEAEKIGNDTFIPKIEVEYELLGSKSTDSDGMVPADKPIYSDLYNNVMDYIGRFLYDLQEYVADVVEAPLKTLGGRPGEAVFFSSIMIGVFGTVVSLWTIILNILGSLLGSFFSTTVKPKTKSTIKYTNKKAKKHSNLETVPEKKSISSSVGSDTHAKKR</sequence>
<dbReference type="PROSITE" id="PS00805">
    <property type="entry name" value="CALRETICULIN_REPEAT"/>
    <property type="match status" value="1"/>
</dbReference>
<gene>
    <name evidence="11" type="ORF">JL09_g184</name>
</gene>
<reference evidence="12" key="1">
    <citation type="journal article" date="2014" name="Microb. Cell Fact.">
        <title>Exploiting Issatchenkia orientalis SD108 for succinic acid production.</title>
        <authorList>
            <person name="Xiao H."/>
            <person name="Shao Z."/>
            <person name="Jiang Y."/>
            <person name="Dole S."/>
            <person name="Zhao H."/>
        </authorList>
    </citation>
    <scope>NUCLEOTIDE SEQUENCE [LARGE SCALE GENOMIC DNA]</scope>
    <source>
        <strain evidence="12">SD108</strain>
    </source>
</reference>
<dbReference type="InterPro" id="IPR009033">
    <property type="entry name" value="Calreticulin/calnexin_P_dom_sf"/>
</dbReference>
<dbReference type="Gene3D" id="2.60.120.200">
    <property type="match status" value="1"/>
</dbReference>
<protein>
    <recommendedName>
        <fullName evidence="13">Calnexin</fullName>
    </recommendedName>
</protein>
<comment type="caution">
    <text evidence="11">The sequence shown here is derived from an EMBL/GenBank/DDBJ whole genome shotgun (WGS) entry which is preliminary data.</text>
</comment>
<feature type="disulfide bond" evidence="8">
    <location>
        <begin position="127"/>
        <end position="160"/>
    </location>
</feature>
<comment type="similarity">
    <text evidence="2 9">Belongs to the calreticulin family.</text>
</comment>
<evidence type="ECO:0000256" key="9">
    <source>
        <dbReference type="RuleBase" id="RU362126"/>
    </source>
</evidence>
<dbReference type="GO" id="GO:0051082">
    <property type="term" value="F:unfolded protein binding"/>
    <property type="evidence" value="ECO:0007669"/>
    <property type="project" value="InterPro"/>
</dbReference>
<dbReference type="PROSITE" id="PS00804">
    <property type="entry name" value="CALRETICULIN_2"/>
    <property type="match status" value="1"/>
</dbReference>
<feature type="region of interest" description="Disordered" evidence="10">
    <location>
        <begin position="258"/>
        <end position="302"/>
    </location>
</feature>
<dbReference type="Proteomes" id="UP000029867">
    <property type="component" value="Unassembled WGS sequence"/>
</dbReference>
<keyword evidence="7 9" id="KW-0143">Chaperone</keyword>
<feature type="chain" id="PRO_5005108350" description="Calnexin" evidence="9">
    <location>
        <begin position="22"/>
        <end position="565"/>
    </location>
</feature>
<keyword evidence="9" id="KW-0732">Signal</keyword>
<dbReference type="Gene3D" id="2.10.250.10">
    <property type="entry name" value="Calreticulin/calnexin, P domain"/>
    <property type="match status" value="1"/>
</dbReference>
<feature type="signal peptide" evidence="9">
    <location>
        <begin position="1"/>
        <end position="21"/>
    </location>
</feature>
<dbReference type="FunFam" id="2.60.120.200:FF:000011">
    <property type="entry name" value="Probable calnexin"/>
    <property type="match status" value="1"/>
</dbReference>
<dbReference type="PRINTS" id="PR00626">
    <property type="entry name" value="CALRETICULIN"/>
</dbReference>
<keyword evidence="8" id="KW-1015">Disulfide bond</keyword>
<dbReference type="Pfam" id="PF00262">
    <property type="entry name" value="Calreticulin"/>
    <property type="match status" value="1"/>
</dbReference>
<evidence type="ECO:0008006" key="13">
    <source>
        <dbReference type="Google" id="ProtNLM"/>
    </source>
</evidence>
<evidence type="ECO:0000313" key="12">
    <source>
        <dbReference type="Proteomes" id="UP000029867"/>
    </source>
</evidence>
<dbReference type="FunFam" id="2.10.250.10:FF:000001">
    <property type="entry name" value="Calnexin homolog"/>
    <property type="match status" value="1"/>
</dbReference>
<comment type="subcellular location">
    <subcellularLocation>
        <location evidence="1">Endoplasmic reticulum membrane</location>
        <topology evidence="1">Single-pass type I membrane protein</topology>
    </subcellularLocation>
</comment>
<feature type="transmembrane region" description="Helical" evidence="9">
    <location>
        <begin position="485"/>
        <end position="518"/>
    </location>
</feature>
<keyword evidence="5 9" id="KW-1133">Transmembrane helix</keyword>
<dbReference type="PANTHER" id="PTHR11073">
    <property type="entry name" value="CALRETICULIN AND CALNEXIN"/>
    <property type="match status" value="1"/>
</dbReference>
<evidence type="ECO:0000256" key="4">
    <source>
        <dbReference type="ARBA" id="ARBA00022824"/>
    </source>
</evidence>
<keyword evidence="3 9" id="KW-0812">Transmembrane</keyword>
<dbReference type="VEuPathDB" id="FungiDB:C5L36_0A12100"/>
<evidence type="ECO:0000256" key="10">
    <source>
        <dbReference type="SAM" id="MobiDB-lite"/>
    </source>
</evidence>
<evidence type="ECO:0000256" key="5">
    <source>
        <dbReference type="ARBA" id="ARBA00022989"/>
    </source>
</evidence>
<organism evidence="11 12">
    <name type="scientific">Pichia kudriavzevii</name>
    <name type="common">Yeast</name>
    <name type="synonym">Issatchenkia orientalis</name>
    <dbReference type="NCBI Taxonomy" id="4909"/>
    <lineage>
        <taxon>Eukaryota</taxon>
        <taxon>Fungi</taxon>
        <taxon>Dikarya</taxon>
        <taxon>Ascomycota</taxon>
        <taxon>Saccharomycotina</taxon>
        <taxon>Pichiomycetes</taxon>
        <taxon>Pichiales</taxon>
        <taxon>Pichiaceae</taxon>
        <taxon>Pichia</taxon>
    </lineage>
</organism>
<accession>A0A099P6N3</accession>
<dbReference type="eggNOG" id="KOG0675">
    <property type="taxonomic scope" value="Eukaryota"/>
</dbReference>
<name>A0A099P6N3_PICKU</name>
<evidence type="ECO:0000256" key="7">
    <source>
        <dbReference type="ARBA" id="ARBA00023186"/>
    </source>
</evidence>
<dbReference type="PROSITE" id="PS00803">
    <property type="entry name" value="CALRETICULIN_1"/>
    <property type="match status" value="1"/>
</dbReference>
<dbReference type="GO" id="GO:0036503">
    <property type="term" value="P:ERAD pathway"/>
    <property type="evidence" value="ECO:0007669"/>
    <property type="project" value="TreeGrafter"/>
</dbReference>
<evidence type="ECO:0000256" key="2">
    <source>
        <dbReference type="ARBA" id="ARBA00010983"/>
    </source>
</evidence>
<dbReference type="GO" id="GO:0005789">
    <property type="term" value="C:endoplasmic reticulum membrane"/>
    <property type="evidence" value="ECO:0007669"/>
    <property type="project" value="UniProtKB-SubCell"/>
</dbReference>
<dbReference type="SUPFAM" id="SSF63887">
    <property type="entry name" value="P-domain of calnexin/calreticulin"/>
    <property type="match status" value="1"/>
</dbReference>